<evidence type="ECO:0000256" key="3">
    <source>
        <dbReference type="SAM" id="MobiDB-lite"/>
    </source>
</evidence>
<evidence type="ECO:0000313" key="6">
    <source>
        <dbReference type="Proteomes" id="UP001470230"/>
    </source>
</evidence>
<dbReference type="EMBL" id="JAPFFF010000023">
    <property type="protein sequence ID" value="KAK8852442.1"/>
    <property type="molecule type" value="Genomic_DNA"/>
</dbReference>
<keyword evidence="1" id="KW-0547">Nucleotide-binding</keyword>
<dbReference type="Proteomes" id="UP001470230">
    <property type="component" value="Unassembled WGS sequence"/>
</dbReference>
<dbReference type="PANTHER" id="PTHR27001">
    <property type="entry name" value="OS01G0253100 PROTEIN"/>
    <property type="match status" value="1"/>
</dbReference>
<dbReference type="Pfam" id="PF00069">
    <property type="entry name" value="Pkinase"/>
    <property type="match status" value="1"/>
</dbReference>
<evidence type="ECO:0000256" key="1">
    <source>
        <dbReference type="ARBA" id="ARBA00022741"/>
    </source>
</evidence>
<dbReference type="Gene3D" id="1.10.510.10">
    <property type="entry name" value="Transferase(Phosphotransferase) domain 1"/>
    <property type="match status" value="1"/>
</dbReference>
<dbReference type="InterPro" id="IPR011990">
    <property type="entry name" value="TPR-like_helical_dom_sf"/>
</dbReference>
<name>A0ABR2HTL2_9EUKA</name>
<evidence type="ECO:0000256" key="2">
    <source>
        <dbReference type="ARBA" id="ARBA00022840"/>
    </source>
</evidence>
<feature type="compositionally biased region" description="Basic and acidic residues" evidence="3">
    <location>
        <begin position="651"/>
        <end position="674"/>
    </location>
</feature>
<evidence type="ECO:0000259" key="4">
    <source>
        <dbReference type="PROSITE" id="PS50011"/>
    </source>
</evidence>
<dbReference type="Gene3D" id="1.25.40.10">
    <property type="entry name" value="Tetratricopeptide repeat domain"/>
    <property type="match status" value="3"/>
</dbReference>
<dbReference type="InterPro" id="IPR000719">
    <property type="entry name" value="Prot_kinase_dom"/>
</dbReference>
<feature type="domain" description="Protein kinase" evidence="4">
    <location>
        <begin position="13"/>
        <end position="255"/>
    </location>
</feature>
<gene>
    <name evidence="5" type="ORF">M9Y10_017418</name>
</gene>
<dbReference type="InterPro" id="IPR011009">
    <property type="entry name" value="Kinase-like_dom_sf"/>
</dbReference>
<sequence>MKHLINLLDLNNFDKHKNIFTKKYNKVFEIINKKTGKIYIANILAKPFELCISEKITDLFNKISLLIKFNHPSLLKIIGYSPLDFENNQNAVLIMEHAIDNILSNNGSYSRLNDTKKLIIIYGIASAISFLHSHNILNPDLSIESIFLDEFLYPKILVINPTSPLFERSTSIPIIDPTESSKSPEYSKSNDVYSFASITYKILTNSKLFDENQIEEQKKLNHCYKTLIEKCITKTPEERPTFDEIIHMLKTDPEFITNQINEEEYFNYIQMIENEMNSKSEEKTISTNEIDEQIIDYFMSLGKMKELMIFLDQSCEFETISNAFDKCFLNDHKNYIKLCKEGILMDNAVAHHKYATALINDKNSQFDDINKARFHLEESIKKGFTFSYFSLARLLHEYYKDDVKAIIIANEGAEKGDKYAKCLLGYFIAQGIGTKKDRIKGVSMIIKSGADDYYERFATLIALYYVELAAKAKSEIKNKHVLNESTKEIKFHYEDEFENDIIEIENDEVINSIVIEEEEEEFEDLSDGNMKKSSGMQSEAWVEYEEIIEYEIEEQTDEELAFKWFEKAYKINKTCTTINNYGICYLDGFGVQKNIQKAKDIFNKGAKLGHSVSLHYLSLIQNDSKNALILNSSTNQNEIENSNESQQTNDIETKKDEHISKHTDDIENKNKEYESQQTNDIETKNEEHKSQQTNDVETKSDERESQQTNDIETKNDEHESKQTDDIENKNEERELQQTNDIENKNDEHESKQTDDIENKNEERELQQTDDIENKNEERESQQTDDIENKSGSEISKSLGHMKNLINNGEFSGPIEYALDLYKNIHFEEAFELFSMVAIYNHPIAKYFKGVMLFNGQGCNENRDEAIIILKDLAQKGVQRASEFLQLNSNNL</sequence>
<keyword evidence="2" id="KW-0067">ATP-binding</keyword>
<dbReference type="InterPro" id="IPR006597">
    <property type="entry name" value="Sel1-like"/>
</dbReference>
<reference evidence="5 6" key="1">
    <citation type="submission" date="2024-04" db="EMBL/GenBank/DDBJ databases">
        <title>Tritrichomonas musculus Genome.</title>
        <authorList>
            <person name="Alves-Ferreira E."/>
            <person name="Grigg M."/>
            <person name="Lorenzi H."/>
            <person name="Galac M."/>
        </authorList>
    </citation>
    <scope>NUCLEOTIDE SEQUENCE [LARGE SCALE GENOMIC DNA]</scope>
    <source>
        <strain evidence="5 6">EAF2021</strain>
    </source>
</reference>
<comment type="caution">
    <text evidence="5">The sequence shown here is derived from an EMBL/GenBank/DDBJ whole genome shotgun (WGS) entry which is preliminary data.</text>
</comment>
<feature type="compositionally biased region" description="Basic and acidic residues" evidence="3">
    <location>
        <begin position="681"/>
        <end position="790"/>
    </location>
</feature>
<dbReference type="SMART" id="SM00671">
    <property type="entry name" value="SEL1"/>
    <property type="match status" value="4"/>
</dbReference>
<dbReference type="SUPFAM" id="SSF81901">
    <property type="entry name" value="HCP-like"/>
    <property type="match status" value="3"/>
</dbReference>
<dbReference type="SUPFAM" id="SSF56112">
    <property type="entry name" value="Protein kinase-like (PK-like)"/>
    <property type="match status" value="1"/>
</dbReference>
<protein>
    <recommendedName>
        <fullName evidence="4">Protein kinase domain-containing protein</fullName>
    </recommendedName>
</protein>
<evidence type="ECO:0000313" key="5">
    <source>
        <dbReference type="EMBL" id="KAK8852442.1"/>
    </source>
</evidence>
<organism evidence="5 6">
    <name type="scientific">Tritrichomonas musculus</name>
    <dbReference type="NCBI Taxonomy" id="1915356"/>
    <lineage>
        <taxon>Eukaryota</taxon>
        <taxon>Metamonada</taxon>
        <taxon>Parabasalia</taxon>
        <taxon>Tritrichomonadida</taxon>
        <taxon>Tritrichomonadidae</taxon>
        <taxon>Tritrichomonas</taxon>
    </lineage>
</organism>
<dbReference type="PROSITE" id="PS50011">
    <property type="entry name" value="PROTEIN_KINASE_DOM"/>
    <property type="match status" value="1"/>
</dbReference>
<accession>A0ABR2HTL2</accession>
<keyword evidence="6" id="KW-1185">Reference proteome</keyword>
<feature type="compositionally biased region" description="Low complexity" evidence="3">
    <location>
        <begin position="635"/>
        <end position="649"/>
    </location>
</feature>
<feature type="region of interest" description="Disordered" evidence="3">
    <location>
        <begin position="635"/>
        <end position="793"/>
    </location>
</feature>
<proteinExistence type="predicted"/>
<dbReference type="Pfam" id="PF08238">
    <property type="entry name" value="Sel1"/>
    <property type="match status" value="4"/>
</dbReference>
<dbReference type="PANTHER" id="PTHR27001:SF931">
    <property type="entry name" value="OS11G0664100 PROTEIN"/>
    <property type="match status" value="1"/>
</dbReference>